<evidence type="ECO:0000259" key="10">
    <source>
        <dbReference type="PROSITE" id="PS50862"/>
    </source>
</evidence>
<gene>
    <name evidence="11" type="ORF">SELO1098_LOCUS14378</name>
</gene>
<protein>
    <recommendedName>
        <fullName evidence="1">proline--tRNA ligase</fullName>
        <ecNumber evidence="1">6.1.1.15</ecNumber>
    </recommendedName>
    <alternativeName>
        <fullName evidence="7">Prolyl-tRNA synthetase</fullName>
    </alternativeName>
</protein>
<dbReference type="PANTHER" id="PTHR43382">
    <property type="entry name" value="PROLYL-TRNA SYNTHETASE"/>
    <property type="match status" value="1"/>
</dbReference>
<dbReference type="HAMAP" id="MF_01571">
    <property type="entry name" value="Pro_tRNA_synth_type3"/>
    <property type="match status" value="1"/>
</dbReference>
<dbReference type="InterPro" id="IPR006195">
    <property type="entry name" value="aa-tRNA-synth_II"/>
</dbReference>
<dbReference type="NCBIfam" id="TIGR00408">
    <property type="entry name" value="proS_fam_I"/>
    <property type="match status" value="1"/>
</dbReference>
<dbReference type="InterPro" id="IPR045864">
    <property type="entry name" value="aa-tRNA-synth_II/BPL/LPL"/>
</dbReference>
<evidence type="ECO:0000256" key="6">
    <source>
        <dbReference type="ARBA" id="ARBA00023146"/>
    </source>
</evidence>
<feature type="compositionally biased region" description="Basic and acidic residues" evidence="9">
    <location>
        <begin position="186"/>
        <end position="196"/>
    </location>
</feature>
<name>A0A7S3H5B0_9STRA</name>
<dbReference type="PRINTS" id="PR01046">
    <property type="entry name" value="TRNASYNTHPRO"/>
</dbReference>
<dbReference type="SUPFAM" id="SSF55681">
    <property type="entry name" value="Class II aaRS and biotin synthetases"/>
    <property type="match status" value="1"/>
</dbReference>
<proteinExistence type="inferred from homology"/>
<dbReference type="PANTHER" id="PTHR43382:SF2">
    <property type="entry name" value="BIFUNCTIONAL GLUTAMATE_PROLINE--TRNA LIGASE"/>
    <property type="match status" value="1"/>
</dbReference>
<evidence type="ECO:0000256" key="3">
    <source>
        <dbReference type="ARBA" id="ARBA00022741"/>
    </source>
</evidence>
<dbReference type="CDD" id="cd00778">
    <property type="entry name" value="ProRS_core_arch_euk"/>
    <property type="match status" value="1"/>
</dbReference>
<dbReference type="FunFam" id="3.30.110.30:FF:000001">
    <property type="entry name" value="Bifunctional glutamate/proline--tRNA ligase"/>
    <property type="match status" value="1"/>
</dbReference>
<evidence type="ECO:0000256" key="2">
    <source>
        <dbReference type="ARBA" id="ARBA00022598"/>
    </source>
</evidence>
<dbReference type="Pfam" id="PF00587">
    <property type="entry name" value="tRNA-synt_2b"/>
    <property type="match status" value="1"/>
</dbReference>
<evidence type="ECO:0000256" key="5">
    <source>
        <dbReference type="ARBA" id="ARBA00022917"/>
    </source>
</evidence>
<dbReference type="Pfam" id="PF03129">
    <property type="entry name" value="HGTP_anticodon"/>
    <property type="match status" value="1"/>
</dbReference>
<dbReference type="Gene3D" id="3.30.110.30">
    <property type="entry name" value="C-terminal domain of ProRS"/>
    <property type="match status" value="1"/>
</dbReference>
<dbReference type="InterPro" id="IPR004154">
    <property type="entry name" value="Anticodon-bd"/>
</dbReference>
<dbReference type="EC" id="6.1.1.15" evidence="1"/>
<evidence type="ECO:0000256" key="9">
    <source>
        <dbReference type="SAM" id="MobiDB-lite"/>
    </source>
</evidence>
<evidence type="ECO:0000256" key="1">
    <source>
        <dbReference type="ARBA" id="ARBA00012831"/>
    </source>
</evidence>
<keyword evidence="4" id="KW-0067">ATP-binding</keyword>
<dbReference type="InterPro" id="IPR004499">
    <property type="entry name" value="Pro-tRNA-ligase_IIa_arc-type"/>
</dbReference>
<organism evidence="11">
    <name type="scientific">Spumella elongata</name>
    <dbReference type="NCBI Taxonomy" id="89044"/>
    <lineage>
        <taxon>Eukaryota</taxon>
        <taxon>Sar</taxon>
        <taxon>Stramenopiles</taxon>
        <taxon>Ochrophyta</taxon>
        <taxon>Chrysophyceae</taxon>
        <taxon>Chromulinales</taxon>
        <taxon>Chromulinaceae</taxon>
        <taxon>Spumella</taxon>
    </lineage>
</organism>
<dbReference type="FunFam" id="3.40.50.800:FF:000005">
    <property type="entry name" value="bifunctional glutamate/proline--tRNA ligase"/>
    <property type="match status" value="1"/>
</dbReference>
<dbReference type="Pfam" id="PF09180">
    <property type="entry name" value="ProRS-C_1"/>
    <property type="match status" value="1"/>
</dbReference>
<dbReference type="EMBL" id="HBIC01028663">
    <property type="protein sequence ID" value="CAE0285537.1"/>
    <property type="molecule type" value="Transcribed_RNA"/>
</dbReference>
<evidence type="ECO:0000256" key="4">
    <source>
        <dbReference type="ARBA" id="ARBA00022840"/>
    </source>
</evidence>
<dbReference type="InterPro" id="IPR016061">
    <property type="entry name" value="Pro-tRNA_ligase_II_C"/>
</dbReference>
<evidence type="ECO:0000256" key="7">
    <source>
        <dbReference type="ARBA" id="ARBA00029731"/>
    </source>
</evidence>
<keyword evidence="6" id="KW-0030">Aminoacyl-tRNA synthetase</keyword>
<accession>A0A7S3H5B0</accession>
<feature type="region of interest" description="Disordered" evidence="9">
    <location>
        <begin position="172"/>
        <end position="196"/>
    </location>
</feature>
<evidence type="ECO:0000313" key="11">
    <source>
        <dbReference type="EMBL" id="CAE0285537.1"/>
    </source>
</evidence>
<keyword evidence="2" id="KW-0436">Ligase</keyword>
<dbReference type="CDD" id="cd04335">
    <property type="entry name" value="PrdX_deacylase"/>
    <property type="match status" value="1"/>
</dbReference>
<dbReference type="GO" id="GO:0005737">
    <property type="term" value="C:cytoplasm"/>
    <property type="evidence" value="ECO:0007669"/>
    <property type="project" value="InterPro"/>
</dbReference>
<dbReference type="Gene3D" id="3.90.960.10">
    <property type="entry name" value="YbaK/aminoacyl-tRNA synthetase-associated domain"/>
    <property type="match status" value="1"/>
</dbReference>
<dbReference type="InterPro" id="IPR002316">
    <property type="entry name" value="Pro-tRNA-ligase_IIa"/>
</dbReference>
<dbReference type="InterPro" id="IPR007214">
    <property type="entry name" value="YbaK/aa-tRNA-synth-assoc-dom"/>
</dbReference>
<feature type="domain" description="Aminoacyl-transfer RNA synthetases class-II family profile" evidence="10">
    <location>
        <begin position="236"/>
        <end position="485"/>
    </location>
</feature>
<dbReference type="Pfam" id="PF04073">
    <property type="entry name" value="tRNA_edit"/>
    <property type="match status" value="1"/>
</dbReference>
<dbReference type="GO" id="GO:0017101">
    <property type="term" value="C:aminoacyl-tRNA synthetase multienzyme complex"/>
    <property type="evidence" value="ECO:0007669"/>
    <property type="project" value="TreeGrafter"/>
</dbReference>
<dbReference type="Gene3D" id="3.30.930.10">
    <property type="entry name" value="Bira Bifunctional Protein, Domain 2"/>
    <property type="match status" value="1"/>
</dbReference>
<dbReference type="FunFam" id="3.90.960.10:FF:000005">
    <property type="entry name" value="Putative prolyl-tRNA synthetase"/>
    <property type="match status" value="1"/>
</dbReference>
<dbReference type="GO" id="GO:0004827">
    <property type="term" value="F:proline-tRNA ligase activity"/>
    <property type="evidence" value="ECO:0007669"/>
    <property type="project" value="UniProtKB-EC"/>
</dbReference>
<feature type="compositionally biased region" description="Low complexity" evidence="9">
    <location>
        <begin position="172"/>
        <end position="184"/>
    </location>
</feature>
<dbReference type="Gene3D" id="3.40.50.800">
    <property type="entry name" value="Anticodon-binding domain"/>
    <property type="match status" value="1"/>
</dbReference>
<dbReference type="InterPro" id="IPR002314">
    <property type="entry name" value="aa-tRNA-synt_IIb"/>
</dbReference>
<dbReference type="GO" id="GO:0005524">
    <property type="term" value="F:ATP binding"/>
    <property type="evidence" value="ECO:0007669"/>
    <property type="project" value="UniProtKB-KW"/>
</dbReference>
<dbReference type="PROSITE" id="PS50862">
    <property type="entry name" value="AA_TRNA_LIGASE_II"/>
    <property type="match status" value="1"/>
</dbReference>
<reference evidence="11" key="1">
    <citation type="submission" date="2021-01" db="EMBL/GenBank/DDBJ databases">
        <authorList>
            <person name="Corre E."/>
            <person name="Pelletier E."/>
            <person name="Niang G."/>
            <person name="Scheremetjew M."/>
            <person name="Finn R."/>
            <person name="Kale V."/>
            <person name="Holt S."/>
            <person name="Cochrane G."/>
            <person name="Meng A."/>
            <person name="Brown T."/>
            <person name="Cohen L."/>
        </authorList>
    </citation>
    <scope>NUCLEOTIDE SEQUENCE</scope>
    <source>
        <strain evidence="11">CCAP 955/1</strain>
    </source>
</reference>
<comment type="catalytic activity">
    <reaction evidence="8">
        <text>tRNA(Pro) + L-proline + ATP = L-prolyl-tRNA(Pro) + AMP + diphosphate</text>
        <dbReference type="Rhea" id="RHEA:14305"/>
        <dbReference type="Rhea" id="RHEA-COMP:9700"/>
        <dbReference type="Rhea" id="RHEA-COMP:9702"/>
        <dbReference type="ChEBI" id="CHEBI:30616"/>
        <dbReference type="ChEBI" id="CHEBI:33019"/>
        <dbReference type="ChEBI" id="CHEBI:60039"/>
        <dbReference type="ChEBI" id="CHEBI:78442"/>
        <dbReference type="ChEBI" id="CHEBI:78532"/>
        <dbReference type="ChEBI" id="CHEBI:456215"/>
        <dbReference type="EC" id="6.1.1.15"/>
    </reaction>
</comment>
<dbReference type="AlphaFoldDB" id="A0A7S3H5B0"/>
<dbReference type="CDD" id="cd00862">
    <property type="entry name" value="ProRS_anticodon_zinc"/>
    <property type="match status" value="1"/>
</dbReference>
<dbReference type="SUPFAM" id="SSF55826">
    <property type="entry name" value="YbaK/ProRS associated domain"/>
    <property type="match status" value="1"/>
</dbReference>
<dbReference type="SUPFAM" id="SSF52954">
    <property type="entry name" value="Class II aaRS ABD-related"/>
    <property type="match status" value="1"/>
</dbReference>
<dbReference type="GO" id="GO:0006433">
    <property type="term" value="P:prolyl-tRNA aminoacylation"/>
    <property type="evidence" value="ECO:0007669"/>
    <property type="project" value="InterPro"/>
</dbReference>
<keyword evidence="5" id="KW-0648">Protein biosynthesis</keyword>
<dbReference type="InterPro" id="IPR036621">
    <property type="entry name" value="Anticodon-bd_dom_sf"/>
</dbReference>
<dbReference type="InterPro" id="IPR033721">
    <property type="entry name" value="ProRS_core_arch_euk"/>
</dbReference>
<dbReference type="GO" id="GO:0002161">
    <property type="term" value="F:aminoacyl-tRNA deacylase activity"/>
    <property type="evidence" value="ECO:0007669"/>
    <property type="project" value="InterPro"/>
</dbReference>
<dbReference type="SUPFAM" id="SSF64586">
    <property type="entry name" value="C-terminal domain of ProRS"/>
    <property type="match status" value="1"/>
</dbReference>
<dbReference type="InterPro" id="IPR017449">
    <property type="entry name" value="Pro-tRNA_synth_II"/>
</dbReference>
<dbReference type="InterPro" id="IPR036754">
    <property type="entry name" value="YbaK/aa-tRNA-synt-asso_dom_sf"/>
</dbReference>
<dbReference type="SMART" id="SM00946">
    <property type="entry name" value="ProRS-C_1"/>
    <property type="match status" value="1"/>
</dbReference>
<sequence>MAEENEKLSSLFAELKINPKTSSHEAAFTVEEQAQFVGSIPGTLTKNLFLRDKKHGLFLLTVLADRDVNMKDFASLMNLSGANVRFGDEDLLKEKLAVIRGAVSPFALVNDSAAEVKFVIDKALLDAELINIHPLRNDRTTSIPPADLVAFLEHINHKPTVIDFSTVKPAEAKPAGGKPAAKAAKPTKEADADTDGKNVKKETLLGLSAKKEDDFANWYTQAITMSEMIDYSDISGCYVLRPWSYFIWETIQQYFDAEIKKLGVKNAYFPLFVSERALMTEKDHIEGFAPEVAWVTKCGKNDLAEPIAIRPTSETIMYPFFAKWIRSHRDLPMELNQWSNVVRWEFKDATPFLRSREFLWQEGHTAHVDYENAQQRVRSILDLYALVYEYLLAVPVVKGQKTEAEKFAGAHHTTTVEAYINGSGRAIQGATSHNLGQNFGKMFKINFEDEKGEKQIPWQTSWGLTTRAIGVAVMVHGDNKGLVLPPRVAPVQAIICPIAAKDMDYRELVRYCDEIHSELKKAGIRVDVDDRQNYTPGWKFNHWEQKGVPVRIEVGPRDFANKQMRLVRRDNGEKSDIAFTDAASVVAALLETIQDSLLAAARRGRDEKMVTVTKWEDFVPALEKQCLVMTPFCDDREWEEKVKVMSREEGLKGQQESATVATSVAAKTLCKPFDQPPLPEGTKCFVSGLPATTWVLWGRSY</sequence>
<keyword evidence="3" id="KW-0547">Nucleotide-binding</keyword>
<evidence type="ECO:0000256" key="8">
    <source>
        <dbReference type="ARBA" id="ARBA00047671"/>
    </source>
</evidence>
<dbReference type="FunFam" id="3.30.930.10:FF:000007">
    <property type="entry name" value="Bifunctional glutamate/proline--tRNA ligase"/>
    <property type="match status" value="1"/>
</dbReference>